<reference evidence="1 2" key="1">
    <citation type="submission" date="2008-02" db="EMBL/GenBank/DDBJ databases">
        <title>Complete sequence of Shewanella woodyi ATCC 51908.</title>
        <authorList>
            <consortium name="US DOE Joint Genome Institute"/>
            <person name="Copeland A."/>
            <person name="Lucas S."/>
            <person name="Lapidus A."/>
            <person name="Glavina del Rio T."/>
            <person name="Dalin E."/>
            <person name="Tice H."/>
            <person name="Bruce D."/>
            <person name="Goodwin L."/>
            <person name="Pitluck S."/>
            <person name="Sims D."/>
            <person name="Brettin T."/>
            <person name="Detter J.C."/>
            <person name="Han C."/>
            <person name="Kuske C.R."/>
            <person name="Schmutz J."/>
            <person name="Larimer F."/>
            <person name="Land M."/>
            <person name="Hauser L."/>
            <person name="Kyrpides N."/>
            <person name="Lykidis A."/>
            <person name="Zhao J.-S."/>
            <person name="Richardson P."/>
        </authorList>
    </citation>
    <scope>NUCLEOTIDE SEQUENCE [LARGE SCALE GENOMIC DNA]</scope>
    <source>
        <strain evidence="2">ATCC 51908 / MS32</strain>
    </source>
</reference>
<dbReference type="Pfam" id="PF11280">
    <property type="entry name" value="DUF3081"/>
    <property type="match status" value="1"/>
</dbReference>
<dbReference type="RefSeq" id="WP_012324010.1">
    <property type="nucleotide sequence ID" value="NC_010506.1"/>
</dbReference>
<evidence type="ECO:0000313" key="1">
    <source>
        <dbReference type="EMBL" id="ACA85664.1"/>
    </source>
</evidence>
<proteinExistence type="predicted"/>
<protein>
    <recommendedName>
        <fullName evidence="3">DUF3081 domain-containing protein</fullName>
    </recommendedName>
</protein>
<keyword evidence="2" id="KW-1185">Reference proteome</keyword>
<dbReference type="InterPro" id="IPR021432">
    <property type="entry name" value="DUF3081"/>
</dbReference>
<dbReference type="Proteomes" id="UP000002168">
    <property type="component" value="Chromosome"/>
</dbReference>
<evidence type="ECO:0000313" key="2">
    <source>
        <dbReference type="Proteomes" id="UP000002168"/>
    </source>
</evidence>
<gene>
    <name evidence="1" type="ordered locus">Swoo_1372</name>
</gene>
<dbReference type="AlphaFoldDB" id="B1KJJ1"/>
<dbReference type="HOGENOM" id="CLU_167650_1_0_6"/>
<organism evidence="1 2">
    <name type="scientific">Shewanella woodyi (strain ATCC 51908 / MS32)</name>
    <dbReference type="NCBI Taxonomy" id="392500"/>
    <lineage>
        <taxon>Bacteria</taxon>
        <taxon>Pseudomonadati</taxon>
        <taxon>Pseudomonadota</taxon>
        <taxon>Gammaproteobacteria</taxon>
        <taxon>Alteromonadales</taxon>
        <taxon>Shewanellaceae</taxon>
        <taxon>Shewanella</taxon>
    </lineage>
</organism>
<accession>B1KJJ1</accession>
<sequence length="82" mass="9402">MKNNLDVKRSLLIFNQIISHGERNNGRSVFNGMSAWYDFDGYTCYLAFNEVTLTLLFHGKYLIDSPSAESLAAFEKKLSQFN</sequence>
<name>B1KJJ1_SHEWM</name>
<dbReference type="EMBL" id="CP000961">
    <property type="protein sequence ID" value="ACA85664.1"/>
    <property type="molecule type" value="Genomic_DNA"/>
</dbReference>
<dbReference type="eggNOG" id="ENOG5031NB7">
    <property type="taxonomic scope" value="Bacteria"/>
</dbReference>
<evidence type="ECO:0008006" key="3">
    <source>
        <dbReference type="Google" id="ProtNLM"/>
    </source>
</evidence>
<dbReference type="KEGG" id="swd:Swoo_1372"/>
<dbReference type="STRING" id="392500.Swoo_1372"/>